<name>A0A6A6UDQ6_9PEZI</name>
<organism evidence="2 3">
    <name type="scientific">Microthyrium microscopicum</name>
    <dbReference type="NCBI Taxonomy" id="703497"/>
    <lineage>
        <taxon>Eukaryota</taxon>
        <taxon>Fungi</taxon>
        <taxon>Dikarya</taxon>
        <taxon>Ascomycota</taxon>
        <taxon>Pezizomycotina</taxon>
        <taxon>Dothideomycetes</taxon>
        <taxon>Dothideomycetes incertae sedis</taxon>
        <taxon>Microthyriales</taxon>
        <taxon>Microthyriaceae</taxon>
        <taxon>Microthyrium</taxon>
    </lineage>
</organism>
<feature type="compositionally biased region" description="Polar residues" evidence="1">
    <location>
        <begin position="43"/>
        <end position="58"/>
    </location>
</feature>
<feature type="region of interest" description="Disordered" evidence="1">
    <location>
        <begin position="43"/>
        <end position="71"/>
    </location>
</feature>
<evidence type="ECO:0000313" key="3">
    <source>
        <dbReference type="Proteomes" id="UP000799302"/>
    </source>
</evidence>
<dbReference type="EMBL" id="MU004234">
    <property type="protein sequence ID" value="KAF2669970.1"/>
    <property type="molecule type" value="Genomic_DNA"/>
</dbReference>
<gene>
    <name evidence="2" type="ORF">BT63DRAFT_226626</name>
</gene>
<evidence type="ECO:0000256" key="1">
    <source>
        <dbReference type="SAM" id="MobiDB-lite"/>
    </source>
</evidence>
<evidence type="ECO:0000313" key="2">
    <source>
        <dbReference type="EMBL" id="KAF2669970.1"/>
    </source>
</evidence>
<protein>
    <submittedName>
        <fullName evidence="2">Uncharacterized protein</fullName>
    </submittedName>
</protein>
<keyword evidence="3" id="KW-1185">Reference proteome</keyword>
<dbReference type="Proteomes" id="UP000799302">
    <property type="component" value="Unassembled WGS sequence"/>
</dbReference>
<sequence length="84" mass="9486">MRKSIDPDCRDEMGGDQVQEWRIEGLLIVLSFFQILTRSCLPSPNFPSHSFPTNPSSRESTRPPADPTFGIPSLSLNTIDIYNF</sequence>
<dbReference type="AlphaFoldDB" id="A0A6A6UDQ6"/>
<reference evidence="2" key="1">
    <citation type="journal article" date="2020" name="Stud. Mycol.">
        <title>101 Dothideomycetes genomes: a test case for predicting lifestyles and emergence of pathogens.</title>
        <authorList>
            <person name="Haridas S."/>
            <person name="Albert R."/>
            <person name="Binder M."/>
            <person name="Bloem J."/>
            <person name="Labutti K."/>
            <person name="Salamov A."/>
            <person name="Andreopoulos B."/>
            <person name="Baker S."/>
            <person name="Barry K."/>
            <person name="Bills G."/>
            <person name="Bluhm B."/>
            <person name="Cannon C."/>
            <person name="Castanera R."/>
            <person name="Culley D."/>
            <person name="Daum C."/>
            <person name="Ezra D."/>
            <person name="Gonzalez J."/>
            <person name="Henrissat B."/>
            <person name="Kuo A."/>
            <person name="Liang C."/>
            <person name="Lipzen A."/>
            <person name="Lutzoni F."/>
            <person name="Magnuson J."/>
            <person name="Mondo S."/>
            <person name="Nolan M."/>
            <person name="Ohm R."/>
            <person name="Pangilinan J."/>
            <person name="Park H.-J."/>
            <person name="Ramirez L."/>
            <person name="Alfaro M."/>
            <person name="Sun H."/>
            <person name="Tritt A."/>
            <person name="Yoshinaga Y."/>
            <person name="Zwiers L.-H."/>
            <person name="Turgeon B."/>
            <person name="Goodwin S."/>
            <person name="Spatafora J."/>
            <person name="Crous P."/>
            <person name="Grigoriev I."/>
        </authorList>
    </citation>
    <scope>NUCLEOTIDE SEQUENCE</scope>
    <source>
        <strain evidence="2">CBS 115976</strain>
    </source>
</reference>
<accession>A0A6A6UDQ6</accession>
<proteinExistence type="predicted"/>